<gene>
    <name evidence="1" type="ORF">E1B28_003732</name>
</gene>
<evidence type="ECO:0000313" key="2">
    <source>
        <dbReference type="Proteomes" id="UP001049176"/>
    </source>
</evidence>
<protein>
    <submittedName>
        <fullName evidence="1">Uncharacterized protein</fullName>
    </submittedName>
</protein>
<sequence length="211" mass="23812">MANAQLMFTELEKRIAAWIPPPTPVMFFPGAYGYPASLFSPSPFTSIPNFPTAIHANSSHPAPVMSHQICPSRGTTGSIDYYARVASKSTPLPKAPFNLTIPKISRQIPTHEAWKQVIKDWDEPDESRGLTVALKDWEEEWYKNPSVAALYHARQKIALEFIGPFDRNIEEFCKAYPGYERGISALHDAIHAKQKAASFVKSRYSKYQREV</sequence>
<dbReference type="Proteomes" id="UP001049176">
    <property type="component" value="Chromosome 2"/>
</dbReference>
<dbReference type="KEGG" id="more:E1B28_003732"/>
<dbReference type="EMBL" id="CM032182">
    <property type="protein sequence ID" value="KAG7096285.1"/>
    <property type="molecule type" value="Genomic_DNA"/>
</dbReference>
<name>A0A9P8ABX8_9AGAR</name>
<comment type="caution">
    <text evidence="1">The sequence shown here is derived from an EMBL/GenBank/DDBJ whole genome shotgun (WGS) entry which is preliminary data.</text>
</comment>
<proteinExistence type="predicted"/>
<keyword evidence="2" id="KW-1185">Reference proteome</keyword>
<accession>A0A9P8ABX8</accession>
<dbReference type="AlphaFoldDB" id="A0A9P8ABX8"/>
<dbReference type="RefSeq" id="XP_043012755.1">
    <property type="nucleotide sequence ID" value="XM_043148163.1"/>
</dbReference>
<dbReference type="OrthoDB" id="164951at2759"/>
<reference evidence="1" key="1">
    <citation type="journal article" date="2021" name="Genome Biol. Evol.">
        <title>The assembled and annotated genome of the fairy-ring fungus Marasmius oreades.</title>
        <authorList>
            <person name="Hiltunen M."/>
            <person name="Ament-Velasquez S.L."/>
            <person name="Johannesson H."/>
        </authorList>
    </citation>
    <scope>NUCLEOTIDE SEQUENCE</scope>
    <source>
        <strain evidence="1">03SP1</strain>
    </source>
</reference>
<dbReference type="GeneID" id="66072808"/>
<organism evidence="1 2">
    <name type="scientific">Marasmius oreades</name>
    <name type="common">fairy-ring Marasmius</name>
    <dbReference type="NCBI Taxonomy" id="181124"/>
    <lineage>
        <taxon>Eukaryota</taxon>
        <taxon>Fungi</taxon>
        <taxon>Dikarya</taxon>
        <taxon>Basidiomycota</taxon>
        <taxon>Agaricomycotina</taxon>
        <taxon>Agaricomycetes</taxon>
        <taxon>Agaricomycetidae</taxon>
        <taxon>Agaricales</taxon>
        <taxon>Marasmiineae</taxon>
        <taxon>Marasmiaceae</taxon>
        <taxon>Marasmius</taxon>
    </lineage>
</organism>
<evidence type="ECO:0000313" key="1">
    <source>
        <dbReference type="EMBL" id="KAG7096285.1"/>
    </source>
</evidence>